<comment type="caution">
    <text evidence="2">The sequence shown here is derived from an EMBL/GenBank/DDBJ whole genome shotgun (WGS) entry which is preliminary data.</text>
</comment>
<accession>A0ABD0J671</accession>
<evidence type="ECO:0000313" key="3">
    <source>
        <dbReference type="Proteomes" id="UP001519460"/>
    </source>
</evidence>
<dbReference type="AlphaFoldDB" id="A0ABD0J671"/>
<reference evidence="2 3" key="1">
    <citation type="journal article" date="2023" name="Sci. Data">
        <title>Genome assembly of the Korean intertidal mud-creeper Batillaria attramentaria.</title>
        <authorList>
            <person name="Patra A.K."/>
            <person name="Ho P.T."/>
            <person name="Jun S."/>
            <person name="Lee S.J."/>
            <person name="Kim Y."/>
            <person name="Won Y.J."/>
        </authorList>
    </citation>
    <scope>NUCLEOTIDE SEQUENCE [LARGE SCALE GENOMIC DNA]</scope>
    <source>
        <strain evidence="2">Wonlab-2016</strain>
    </source>
</reference>
<keyword evidence="3" id="KW-1185">Reference proteome</keyword>
<sequence>MTTVRLMDTVVMIVASPPRLSPSFIVIYGVASLNVAPPLTDVAKHKHRHQSLIARGLLGLYHLIGRFLWCISDKHRRRHRSLIALGILGKYRLIGRLLHCSPDPL</sequence>
<dbReference type="Proteomes" id="UP001519460">
    <property type="component" value="Unassembled WGS sequence"/>
</dbReference>
<gene>
    <name evidence="2" type="ORF">BaRGS_00038511</name>
</gene>
<evidence type="ECO:0000313" key="2">
    <source>
        <dbReference type="EMBL" id="KAK7462063.1"/>
    </source>
</evidence>
<feature type="transmembrane region" description="Helical" evidence="1">
    <location>
        <begin position="20"/>
        <end position="40"/>
    </location>
</feature>
<keyword evidence="1" id="KW-0472">Membrane</keyword>
<keyword evidence="1" id="KW-1133">Transmembrane helix</keyword>
<evidence type="ECO:0000256" key="1">
    <source>
        <dbReference type="SAM" id="Phobius"/>
    </source>
</evidence>
<dbReference type="EMBL" id="JACVVK020000625">
    <property type="protein sequence ID" value="KAK7462063.1"/>
    <property type="molecule type" value="Genomic_DNA"/>
</dbReference>
<organism evidence="2 3">
    <name type="scientific">Batillaria attramentaria</name>
    <dbReference type="NCBI Taxonomy" id="370345"/>
    <lineage>
        <taxon>Eukaryota</taxon>
        <taxon>Metazoa</taxon>
        <taxon>Spiralia</taxon>
        <taxon>Lophotrochozoa</taxon>
        <taxon>Mollusca</taxon>
        <taxon>Gastropoda</taxon>
        <taxon>Caenogastropoda</taxon>
        <taxon>Sorbeoconcha</taxon>
        <taxon>Cerithioidea</taxon>
        <taxon>Batillariidae</taxon>
        <taxon>Batillaria</taxon>
    </lineage>
</organism>
<name>A0ABD0J671_9CAEN</name>
<keyword evidence="1" id="KW-0812">Transmembrane</keyword>
<feature type="transmembrane region" description="Helical" evidence="1">
    <location>
        <begin position="52"/>
        <end position="69"/>
    </location>
</feature>
<protein>
    <submittedName>
        <fullName evidence="2">Uncharacterized protein</fullName>
    </submittedName>
</protein>
<proteinExistence type="predicted"/>